<name>A0A177KLN4_9BACI</name>
<dbReference type="EMBL" id="LQWZ01000033">
    <property type="protein sequence ID" value="OAH54338.1"/>
    <property type="molecule type" value="Genomic_DNA"/>
</dbReference>
<reference evidence="2 3" key="1">
    <citation type="submission" date="2016-01" db="EMBL/GenBank/DDBJ databases">
        <title>Investigation of taxonomic status of Bacillus aminovorans.</title>
        <authorList>
            <person name="Verma A."/>
            <person name="Pal Y."/>
            <person name="Krishnamurthi S."/>
        </authorList>
    </citation>
    <scope>NUCLEOTIDE SEQUENCE [LARGE SCALE GENOMIC DNA]</scope>
    <source>
        <strain evidence="2 3">DSM 4337</strain>
    </source>
</reference>
<feature type="transmembrane region" description="Helical" evidence="1">
    <location>
        <begin position="242"/>
        <end position="260"/>
    </location>
</feature>
<organism evidence="2 3">
    <name type="scientific">Domibacillus aminovorans</name>
    <dbReference type="NCBI Taxonomy" id="29332"/>
    <lineage>
        <taxon>Bacteria</taxon>
        <taxon>Bacillati</taxon>
        <taxon>Bacillota</taxon>
        <taxon>Bacilli</taxon>
        <taxon>Bacillales</taxon>
        <taxon>Bacillaceae</taxon>
        <taxon>Domibacillus</taxon>
    </lineage>
</organism>
<sequence>MIVYTYTALIILYMLSVFIDVTALNYAVGVIAVIAVILASTRSKGLYFYSGLIFLLIGTGLFLFQEIPWYSFFLYFDSMLGVMSLFLVLPFLNSIIRVGHYDTNLNLLLRRNTNWLDQLYKRSFLVSHVLGLFLNIAMIPLLKSSLHHTLKQLPKEKAHAFLSQSLLRSYALCLSWSPMEVLVSASLDMTGKAYYEVLLPLVMIVFLFAMIDYTLSFYKYRPFGLHIADALQPSSAKVRRKILEMVFMLFIFILLTSLFQHYFQKGYLLSVVIVIIPVSIIWALLIKKQKRYFSVTIPYWKERSNGLSNYFFMFLSAGLFVNMLSASGALSFLQTAFSSVSDRILIFYFMIGLYFFVASLIGFHPLVSITLLGELLRPILPAVSSIPLTIVLITCSLATVMYSPFNLSVSILSDLLRINPIKIMRWNLPFALMYIISSILIAYGIGLFL</sequence>
<dbReference type="AlphaFoldDB" id="A0A177KLN4"/>
<evidence type="ECO:0000313" key="2">
    <source>
        <dbReference type="EMBL" id="OAH54338.1"/>
    </source>
</evidence>
<keyword evidence="1" id="KW-0472">Membrane</keyword>
<dbReference type="Proteomes" id="UP000077271">
    <property type="component" value="Unassembled WGS sequence"/>
</dbReference>
<feature type="transmembrane region" description="Helical" evidence="1">
    <location>
        <begin position="266"/>
        <end position="286"/>
    </location>
</feature>
<feature type="transmembrane region" description="Helical" evidence="1">
    <location>
        <begin position="307"/>
        <end position="333"/>
    </location>
</feature>
<accession>A0A177KLN4</accession>
<evidence type="ECO:0000313" key="3">
    <source>
        <dbReference type="Proteomes" id="UP000077271"/>
    </source>
</evidence>
<feature type="transmembrane region" description="Helical" evidence="1">
    <location>
        <begin position="197"/>
        <end position="215"/>
    </location>
</feature>
<keyword evidence="1" id="KW-1133">Transmembrane helix</keyword>
<feature type="transmembrane region" description="Helical" evidence="1">
    <location>
        <begin position="379"/>
        <end position="403"/>
    </location>
</feature>
<feature type="transmembrane region" description="Helical" evidence="1">
    <location>
        <begin position="6"/>
        <end position="39"/>
    </location>
</feature>
<protein>
    <recommendedName>
        <fullName evidence="4">Citrate transporter-like domain-containing protein</fullName>
    </recommendedName>
</protein>
<keyword evidence="1" id="KW-0812">Transmembrane</keyword>
<gene>
    <name evidence="2" type="ORF">AWH48_06965</name>
</gene>
<feature type="transmembrane region" description="Helical" evidence="1">
    <location>
        <begin position="46"/>
        <end position="64"/>
    </location>
</feature>
<dbReference type="RefSeq" id="WP_063975076.1">
    <property type="nucleotide sequence ID" value="NZ_LQWZ01000033.1"/>
</dbReference>
<evidence type="ECO:0000256" key="1">
    <source>
        <dbReference type="SAM" id="Phobius"/>
    </source>
</evidence>
<evidence type="ECO:0008006" key="4">
    <source>
        <dbReference type="Google" id="ProtNLM"/>
    </source>
</evidence>
<proteinExistence type="predicted"/>
<dbReference type="OrthoDB" id="2960907at2"/>
<comment type="caution">
    <text evidence="2">The sequence shown here is derived from an EMBL/GenBank/DDBJ whole genome shotgun (WGS) entry which is preliminary data.</text>
</comment>
<feature type="transmembrane region" description="Helical" evidence="1">
    <location>
        <begin position="124"/>
        <end position="142"/>
    </location>
</feature>
<feature type="transmembrane region" description="Helical" evidence="1">
    <location>
        <begin position="345"/>
        <end position="367"/>
    </location>
</feature>
<feature type="transmembrane region" description="Helical" evidence="1">
    <location>
        <begin position="70"/>
        <end position="92"/>
    </location>
</feature>
<feature type="transmembrane region" description="Helical" evidence="1">
    <location>
        <begin position="423"/>
        <end position="448"/>
    </location>
</feature>